<dbReference type="InterPro" id="IPR013087">
    <property type="entry name" value="Znf_C2H2_type"/>
</dbReference>
<feature type="compositionally biased region" description="Polar residues" evidence="1">
    <location>
        <begin position="524"/>
        <end position="563"/>
    </location>
</feature>
<feature type="domain" description="C2H2-type" evidence="2">
    <location>
        <begin position="111"/>
        <end position="141"/>
    </location>
</feature>
<feature type="compositionally biased region" description="Gly residues" evidence="1">
    <location>
        <begin position="38"/>
        <end position="51"/>
    </location>
</feature>
<evidence type="ECO:0000259" key="2">
    <source>
        <dbReference type="SMART" id="SM00355"/>
    </source>
</evidence>
<feature type="compositionally biased region" description="Low complexity" evidence="1">
    <location>
        <begin position="570"/>
        <end position="597"/>
    </location>
</feature>
<dbReference type="SMART" id="SM00355">
    <property type="entry name" value="ZnF_C2H2"/>
    <property type="match status" value="3"/>
</dbReference>
<name>A0A1R1PBU7_ZANCU</name>
<dbReference type="GO" id="GO:0016567">
    <property type="term" value="P:protein ubiquitination"/>
    <property type="evidence" value="ECO:0007669"/>
    <property type="project" value="TreeGrafter"/>
</dbReference>
<evidence type="ECO:0000313" key="4">
    <source>
        <dbReference type="Proteomes" id="UP000188320"/>
    </source>
</evidence>
<proteinExistence type="predicted"/>
<feature type="compositionally biased region" description="Basic and acidic residues" evidence="1">
    <location>
        <begin position="208"/>
        <end position="222"/>
    </location>
</feature>
<keyword evidence="4" id="KW-1185">Reference proteome</keyword>
<dbReference type="Proteomes" id="UP000188320">
    <property type="component" value="Unassembled WGS sequence"/>
</dbReference>
<feature type="compositionally biased region" description="Basic and acidic residues" evidence="1">
    <location>
        <begin position="58"/>
        <end position="72"/>
    </location>
</feature>
<feature type="compositionally biased region" description="Pro residues" evidence="1">
    <location>
        <begin position="500"/>
        <end position="510"/>
    </location>
</feature>
<dbReference type="Pfam" id="PF23202">
    <property type="entry name" value="PAH_ZNF598"/>
    <property type="match status" value="1"/>
</dbReference>
<feature type="region of interest" description="Disordered" evidence="1">
    <location>
        <begin position="428"/>
        <end position="604"/>
    </location>
</feature>
<feature type="domain" description="C2H2-type" evidence="2">
    <location>
        <begin position="87"/>
        <end position="110"/>
    </location>
</feature>
<dbReference type="AlphaFoldDB" id="A0A1R1PBU7"/>
<accession>A0A1R1PBU7</accession>
<evidence type="ECO:0000313" key="3">
    <source>
        <dbReference type="EMBL" id="OMH78455.1"/>
    </source>
</evidence>
<dbReference type="GO" id="GO:0061630">
    <property type="term" value="F:ubiquitin protein ligase activity"/>
    <property type="evidence" value="ECO:0007669"/>
    <property type="project" value="InterPro"/>
</dbReference>
<reference evidence="4" key="1">
    <citation type="submission" date="2017-01" db="EMBL/GenBank/DDBJ databases">
        <authorList>
            <person name="Wang Y."/>
            <person name="White M."/>
            <person name="Kvist S."/>
            <person name="Moncalvo J.-M."/>
        </authorList>
    </citation>
    <scope>NUCLEOTIDE SEQUENCE [LARGE SCALE GENOMIC DNA]</scope>
    <source>
        <strain evidence="4">COL-18-3</strain>
    </source>
</reference>
<dbReference type="InterPro" id="IPR057634">
    <property type="entry name" value="PAH_ZNF598/HEL2"/>
</dbReference>
<organism evidence="3 4">
    <name type="scientific">Zancudomyces culisetae</name>
    <name type="common">Gut fungus</name>
    <name type="synonym">Smittium culisetae</name>
    <dbReference type="NCBI Taxonomy" id="1213189"/>
    <lineage>
        <taxon>Eukaryota</taxon>
        <taxon>Fungi</taxon>
        <taxon>Fungi incertae sedis</taxon>
        <taxon>Zoopagomycota</taxon>
        <taxon>Kickxellomycotina</taxon>
        <taxon>Harpellomycetes</taxon>
        <taxon>Harpellales</taxon>
        <taxon>Legeriomycetaceae</taxon>
        <taxon>Zancudomyces</taxon>
    </lineage>
</organism>
<feature type="compositionally biased region" description="Basic and acidic residues" evidence="1">
    <location>
        <begin position="1"/>
        <end position="16"/>
    </location>
</feature>
<dbReference type="PANTHER" id="PTHR22938">
    <property type="entry name" value="ZINC FINGER PROTEIN 598"/>
    <property type="match status" value="1"/>
</dbReference>
<dbReference type="Pfam" id="PF23230">
    <property type="entry name" value="zf-C2H2_13"/>
    <property type="match status" value="1"/>
</dbReference>
<dbReference type="InterPro" id="IPR044288">
    <property type="entry name" value="ZNF598/HEL2"/>
</dbReference>
<sequence length="604" mass="67201">MEQENSKDQPNMEKKRGMGQQQQRRQRENKTSEKGNPDSGGGPKAGGGGKKSGMSASDRMKDKWAESEEKLDRHYKQGNQKDFTGHPNCGFCNLWYYDKDALYEHCRNKHEQCFICLQNNVDRYVYYRDYRDLLDHFEDKHYPCRYPECLEQKFVVFGNEIDYKSHEREVHGQNIVGQKAKWESKKINIDISYNQQRAEEQGGASRSKNRDKNVRADDESNQRGRSNGRGKGNELAMRRKPEGFGMLSEPASSNTPIEEVSEEELRAHSEVMDYIISVTENNQGEIALFKKFTAELKNNEISCQDYIDNLEEAIIHGNENNNERFNIMSQLVKKLLNLSFDEQTKDGLREALNNSKIKKNQFPALMPLPGISSAANSKKPAIVAFSNIVARQQTGKGTNRNIKSVKVSQFNSPLPSSAAVVATSGTNLGSRGLGREEEFPSLAPSTSKSAVLDFGKGKPKLLSKGGVNGSKNQSQNQSQSVSSTKKSKPKNKPQYTQIVAPPPKSSPKPKPSVSAKTTTQTTTRVDGSTGSGNTNANTSKQSTLPSKAQWMQPSSSQPVPKQTRNAEEFPALSRPSSSRANNSSTSKTDSSKKPASANRVLRLV</sequence>
<dbReference type="InterPro" id="IPR056437">
    <property type="entry name" value="Znf-C2H2_ZNF598/HEL2"/>
</dbReference>
<feature type="compositionally biased region" description="Low complexity" evidence="1">
    <location>
        <begin position="511"/>
        <end position="523"/>
    </location>
</feature>
<dbReference type="OrthoDB" id="3838338at2759"/>
<dbReference type="EMBL" id="LSSK01001923">
    <property type="protein sequence ID" value="OMH78455.1"/>
    <property type="molecule type" value="Genomic_DNA"/>
</dbReference>
<feature type="region of interest" description="Disordered" evidence="1">
    <location>
        <begin position="1"/>
        <end position="72"/>
    </location>
</feature>
<gene>
    <name evidence="3" type="ORF">AX774_g8157</name>
</gene>
<feature type="compositionally biased region" description="Low complexity" evidence="1">
    <location>
        <begin position="460"/>
        <end position="484"/>
    </location>
</feature>
<feature type="domain" description="C2H2-type" evidence="2">
    <location>
        <begin position="142"/>
        <end position="171"/>
    </location>
</feature>
<feature type="compositionally biased region" description="Basic and acidic residues" evidence="1">
    <location>
        <begin position="25"/>
        <end position="36"/>
    </location>
</feature>
<feature type="region of interest" description="Disordered" evidence="1">
    <location>
        <begin position="194"/>
        <end position="257"/>
    </location>
</feature>
<dbReference type="GO" id="GO:0072344">
    <property type="term" value="P:rescue of stalled ribosome"/>
    <property type="evidence" value="ECO:0007669"/>
    <property type="project" value="InterPro"/>
</dbReference>
<dbReference type="GO" id="GO:0043022">
    <property type="term" value="F:ribosome binding"/>
    <property type="evidence" value="ECO:0007669"/>
    <property type="project" value="TreeGrafter"/>
</dbReference>
<evidence type="ECO:0000256" key="1">
    <source>
        <dbReference type="SAM" id="MobiDB-lite"/>
    </source>
</evidence>
<comment type="caution">
    <text evidence="3">The sequence shown here is derived from an EMBL/GenBank/DDBJ whole genome shotgun (WGS) entry which is preliminary data.</text>
</comment>
<dbReference type="PANTHER" id="PTHR22938:SF0">
    <property type="entry name" value="E3 UBIQUITIN-PROTEIN LIGASE ZNF598"/>
    <property type="match status" value="1"/>
</dbReference>
<protein>
    <submittedName>
        <fullName evidence="3">E3 ubiquitin-protein ligase hel2</fullName>
    </submittedName>
</protein>